<proteinExistence type="predicted"/>
<evidence type="ECO:0000313" key="2">
    <source>
        <dbReference type="Proteomes" id="UP000827976"/>
    </source>
</evidence>
<reference evidence="2" key="1">
    <citation type="journal article" date="2022" name="Nat. Commun.">
        <title>Chromosome evolution and the genetic basis of agronomically important traits in greater yam.</title>
        <authorList>
            <person name="Bredeson J.V."/>
            <person name="Lyons J.B."/>
            <person name="Oniyinde I.O."/>
            <person name="Okereke N.R."/>
            <person name="Kolade O."/>
            <person name="Nnabue I."/>
            <person name="Nwadili C.O."/>
            <person name="Hribova E."/>
            <person name="Parker M."/>
            <person name="Nwogha J."/>
            <person name="Shu S."/>
            <person name="Carlson J."/>
            <person name="Kariba R."/>
            <person name="Muthemba S."/>
            <person name="Knop K."/>
            <person name="Barton G.J."/>
            <person name="Sherwood A.V."/>
            <person name="Lopez-Montes A."/>
            <person name="Asiedu R."/>
            <person name="Jamnadass R."/>
            <person name="Muchugi A."/>
            <person name="Goodstein D."/>
            <person name="Egesi C.N."/>
            <person name="Featherston J."/>
            <person name="Asfaw A."/>
            <person name="Simpson G.G."/>
            <person name="Dolezel J."/>
            <person name="Hendre P.S."/>
            <person name="Van Deynze A."/>
            <person name="Kumar P.L."/>
            <person name="Obidiegwu J.E."/>
            <person name="Bhattacharjee R."/>
            <person name="Rokhsar D.S."/>
        </authorList>
    </citation>
    <scope>NUCLEOTIDE SEQUENCE [LARGE SCALE GENOMIC DNA]</scope>
    <source>
        <strain evidence="2">cv. TDa95/00328</strain>
    </source>
</reference>
<accession>A0ACB7WEH3</accession>
<comment type="caution">
    <text evidence="1">The sequence shown here is derived from an EMBL/GenBank/DDBJ whole genome shotgun (WGS) entry which is preliminary data.</text>
</comment>
<sequence>MEAIAKLLMMALALLALAAAASAADAPAPAPASGATALYSPIAASLFVSAVALLLGSLRL</sequence>
<gene>
    <name evidence="1" type="ORF">IHE45_04G104900</name>
</gene>
<name>A0ACB7WEH3_DIOAL</name>
<dbReference type="EMBL" id="CM037014">
    <property type="protein sequence ID" value="KAH7686440.1"/>
    <property type="molecule type" value="Genomic_DNA"/>
</dbReference>
<evidence type="ECO:0000313" key="1">
    <source>
        <dbReference type="EMBL" id="KAH7686440.1"/>
    </source>
</evidence>
<keyword evidence="2" id="KW-1185">Reference proteome</keyword>
<dbReference type="Proteomes" id="UP000827976">
    <property type="component" value="Chromosome 4"/>
</dbReference>
<protein>
    <submittedName>
        <fullName evidence="1">Thioredoxin-like fold-containing protein</fullName>
    </submittedName>
</protein>
<organism evidence="1 2">
    <name type="scientific">Dioscorea alata</name>
    <name type="common">Purple yam</name>
    <dbReference type="NCBI Taxonomy" id="55571"/>
    <lineage>
        <taxon>Eukaryota</taxon>
        <taxon>Viridiplantae</taxon>
        <taxon>Streptophyta</taxon>
        <taxon>Embryophyta</taxon>
        <taxon>Tracheophyta</taxon>
        <taxon>Spermatophyta</taxon>
        <taxon>Magnoliopsida</taxon>
        <taxon>Liliopsida</taxon>
        <taxon>Dioscoreales</taxon>
        <taxon>Dioscoreaceae</taxon>
        <taxon>Dioscorea</taxon>
    </lineage>
</organism>